<evidence type="ECO:0000256" key="1">
    <source>
        <dbReference type="ARBA" id="ARBA00005896"/>
    </source>
</evidence>
<dbReference type="PANTHER" id="PTHR43779">
    <property type="entry name" value="DIOXYGENASE RV0097-RELATED"/>
    <property type="match status" value="1"/>
</dbReference>
<feature type="domain" description="TauD/TfdA-like" evidence="6">
    <location>
        <begin position="16"/>
        <end position="300"/>
    </location>
</feature>
<protein>
    <recommendedName>
        <fullName evidence="6">TauD/TfdA-like domain-containing protein</fullName>
    </recommendedName>
</protein>
<reference evidence="7 8" key="1">
    <citation type="journal article" date="2024" name="Commun. Biol.">
        <title>Comparative genomic analysis of thermophilic fungi reveals convergent evolutionary adaptations and gene losses.</title>
        <authorList>
            <person name="Steindorff A.S."/>
            <person name="Aguilar-Pontes M.V."/>
            <person name="Robinson A.J."/>
            <person name="Andreopoulos B."/>
            <person name="LaButti K."/>
            <person name="Kuo A."/>
            <person name="Mondo S."/>
            <person name="Riley R."/>
            <person name="Otillar R."/>
            <person name="Haridas S."/>
            <person name="Lipzen A."/>
            <person name="Grimwood J."/>
            <person name="Schmutz J."/>
            <person name="Clum A."/>
            <person name="Reid I.D."/>
            <person name="Moisan M.C."/>
            <person name="Butler G."/>
            <person name="Nguyen T.T.M."/>
            <person name="Dewar K."/>
            <person name="Conant G."/>
            <person name="Drula E."/>
            <person name="Henrissat B."/>
            <person name="Hansel C."/>
            <person name="Singer S."/>
            <person name="Hutchinson M.I."/>
            <person name="de Vries R.P."/>
            <person name="Natvig D.O."/>
            <person name="Powell A.J."/>
            <person name="Tsang A."/>
            <person name="Grigoriev I.V."/>
        </authorList>
    </citation>
    <scope>NUCLEOTIDE SEQUENCE [LARGE SCALE GENOMIC DNA]</scope>
    <source>
        <strain evidence="7 8">ATCC 24622</strain>
    </source>
</reference>
<comment type="similarity">
    <text evidence="1">Belongs to the TfdA dioxygenase family.</text>
</comment>
<dbReference type="InterPro" id="IPR051178">
    <property type="entry name" value="TfdA_dioxygenase"/>
</dbReference>
<dbReference type="Pfam" id="PF02668">
    <property type="entry name" value="TauD"/>
    <property type="match status" value="1"/>
</dbReference>
<keyword evidence="8" id="KW-1185">Reference proteome</keyword>
<dbReference type="EMBL" id="JAZHXJ010000046">
    <property type="protein sequence ID" value="KAL1879104.1"/>
    <property type="molecule type" value="Genomic_DNA"/>
</dbReference>
<gene>
    <name evidence="7" type="ORF">VTK73DRAFT_7328</name>
</gene>
<dbReference type="InterPro" id="IPR003819">
    <property type="entry name" value="TauD/TfdA-like"/>
</dbReference>
<evidence type="ECO:0000313" key="8">
    <source>
        <dbReference type="Proteomes" id="UP001586593"/>
    </source>
</evidence>
<evidence type="ECO:0000256" key="5">
    <source>
        <dbReference type="ARBA" id="ARBA00023004"/>
    </source>
</evidence>
<sequence length="331" mass="37539">MPGLVTQDTPFKTIKVKELHPTFGAEIEGVDFDNVSDETLQEIIAAMAKYGFCVFRRTSLTDDSHVAFSKRLGELDNVKRYLQGGRKLRYQHLELFDAGNLDENNKIIDPDSPRAHANRGNGLFHVDSSFNPRRAGFSLLRAVEIPPRETGGNTDFADSRTAWDDLPEDLKEELLAHDYVGAHCMAQSRKLGSPEYFKELRPEESPQARHKIVQLHEPSGRLNLYIGAHLHHLEGEGMTPEKSAELIQKLNRHATQDKYTVSIPWENPGDLIIWDNRCVLHRAGKWSGAAQYKRDLRRTTVHDDGSSAWGLNPKDMEMPGFYSWNRAAVRV</sequence>
<dbReference type="Gene3D" id="3.60.130.10">
    <property type="entry name" value="Clavaminate synthase-like"/>
    <property type="match status" value="1"/>
</dbReference>
<evidence type="ECO:0000256" key="4">
    <source>
        <dbReference type="ARBA" id="ARBA00023002"/>
    </source>
</evidence>
<keyword evidence="2" id="KW-0479">Metal-binding</keyword>
<keyword evidence="5" id="KW-0408">Iron</keyword>
<accession>A0ABR3XTQ0</accession>
<keyword evidence="4" id="KW-0560">Oxidoreductase</keyword>
<comment type="caution">
    <text evidence="7">The sequence shown here is derived from an EMBL/GenBank/DDBJ whole genome shotgun (WGS) entry which is preliminary data.</text>
</comment>
<keyword evidence="3" id="KW-0223">Dioxygenase</keyword>
<evidence type="ECO:0000256" key="3">
    <source>
        <dbReference type="ARBA" id="ARBA00022964"/>
    </source>
</evidence>
<dbReference type="Proteomes" id="UP001586593">
    <property type="component" value="Unassembled WGS sequence"/>
</dbReference>
<organism evidence="7 8">
    <name type="scientific">Phialemonium thermophilum</name>
    <dbReference type="NCBI Taxonomy" id="223376"/>
    <lineage>
        <taxon>Eukaryota</taxon>
        <taxon>Fungi</taxon>
        <taxon>Dikarya</taxon>
        <taxon>Ascomycota</taxon>
        <taxon>Pezizomycotina</taxon>
        <taxon>Sordariomycetes</taxon>
        <taxon>Sordariomycetidae</taxon>
        <taxon>Cephalothecales</taxon>
        <taxon>Cephalothecaceae</taxon>
        <taxon>Phialemonium</taxon>
    </lineage>
</organism>
<name>A0ABR3XTQ0_9PEZI</name>
<evidence type="ECO:0000313" key="7">
    <source>
        <dbReference type="EMBL" id="KAL1879104.1"/>
    </source>
</evidence>
<proteinExistence type="inferred from homology"/>
<dbReference type="PANTHER" id="PTHR43779:SF3">
    <property type="entry name" value="(3R)-3-[(CARBOXYMETHYL)AMINO]FATTY ACID OXYGENASE_DECARBOXYLASE"/>
    <property type="match status" value="1"/>
</dbReference>
<evidence type="ECO:0000256" key="2">
    <source>
        <dbReference type="ARBA" id="ARBA00022723"/>
    </source>
</evidence>
<evidence type="ECO:0000259" key="6">
    <source>
        <dbReference type="Pfam" id="PF02668"/>
    </source>
</evidence>
<dbReference type="InterPro" id="IPR042098">
    <property type="entry name" value="TauD-like_sf"/>
</dbReference>
<dbReference type="SUPFAM" id="SSF51197">
    <property type="entry name" value="Clavaminate synthase-like"/>
    <property type="match status" value="1"/>
</dbReference>